<dbReference type="PANTHER" id="PTHR40112">
    <property type="entry name" value="H2HPP ISOMERASE"/>
    <property type="match status" value="1"/>
</dbReference>
<accession>A0A7U3VRT5</accession>
<gene>
    <name evidence="3" type="ORF">RVR_8468</name>
</gene>
<dbReference type="AlphaFoldDB" id="A0A7U3VRT5"/>
<dbReference type="Pfam" id="PF07883">
    <property type="entry name" value="Cupin_2"/>
    <property type="match status" value="1"/>
</dbReference>
<organism evidence="3 4">
    <name type="scientific">Actinacidiphila reveromycinica</name>
    <dbReference type="NCBI Taxonomy" id="659352"/>
    <lineage>
        <taxon>Bacteria</taxon>
        <taxon>Bacillati</taxon>
        <taxon>Actinomycetota</taxon>
        <taxon>Actinomycetes</taxon>
        <taxon>Kitasatosporales</taxon>
        <taxon>Streptomycetaceae</taxon>
        <taxon>Actinacidiphila</taxon>
    </lineage>
</organism>
<proteinExistence type="predicted"/>
<protein>
    <recommendedName>
        <fullName evidence="2">Cupin type-2 domain-containing protein</fullName>
    </recommendedName>
</protein>
<reference evidence="3 4" key="1">
    <citation type="journal article" date="2010" name="J. Bacteriol.">
        <title>Biochemical characterization of a novel indole prenyltransferase from Streptomyces sp. SN-593.</title>
        <authorList>
            <person name="Takahashi S."/>
            <person name="Takagi H."/>
            <person name="Toyoda A."/>
            <person name="Uramoto M."/>
            <person name="Nogawa T."/>
            <person name="Ueki M."/>
            <person name="Sakaki Y."/>
            <person name="Osada H."/>
        </authorList>
    </citation>
    <scope>NUCLEOTIDE SEQUENCE [LARGE SCALE GENOMIC DNA]</scope>
    <source>
        <strain evidence="3 4">SN-593</strain>
    </source>
</reference>
<dbReference type="InterPro" id="IPR052535">
    <property type="entry name" value="Bacilysin_H2HPP_isomerase"/>
</dbReference>
<name>A0A7U3VRT5_9ACTN</name>
<dbReference type="InterPro" id="IPR014710">
    <property type="entry name" value="RmlC-like_jellyroll"/>
</dbReference>
<evidence type="ECO:0000256" key="1">
    <source>
        <dbReference type="SAM" id="MobiDB-lite"/>
    </source>
</evidence>
<dbReference type="InterPro" id="IPR013096">
    <property type="entry name" value="Cupin_2"/>
</dbReference>
<evidence type="ECO:0000313" key="4">
    <source>
        <dbReference type="Proteomes" id="UP000595703"/>
    </source>
</evidence>
<feature type="compositionally biased region" description="Basic and acidic residues" evidence="1">
    <location>
        <begin position="182"/>
        <end position="198"/>
    </location>
</feature>
<dbReference type="EMBL" id="AP018365">
    <property type="protein sequence ID" value="BBB01188.1"/>
    <property type="molecule type" value="Genomic_DNA"/>
</dbReference>
<dbReference type="Proteomes" id="UP000595703">
    <property type="component" value="Chromosome"/>
</dbReference>
<feature type="region of interest" description="Disordered" evidence="1">
    <location>
        <begin position="162"/>
        <end position="198"/>
    </location>
</feature>
<feature type="domain" description="Cupin type-2" evidence="2">
    <location>
        <begin position="72"/>
        <end position="144"/>
    </location>
</feature>
<keyword evidence="4" id="KW-1185">Reference proteome</keyword>
<dbReference type="RefSeq" id="WP_202237118.1">
    <property type="nucleotide sequence ID" value="NZ_AP018365.1"/>
</dbReference>
<evidence type="ECO:0000313" key="3">
    <source>
        <dbReference type="EMBL" id="BBB01188.1"/>
    </source>
</evidence>
<dbReference type="Gene3D" id="2.60.120.10">
    <property type="entry name" value="Jelly Rolls"/>
    <property type="match status" value="1"/>
</dbReference>
<evidence type="ECO:0000259" key="2">
    <source>
        <dbReference type="Pfam" id="PF07883"/>
    </source>
</evidence>
<feature type="compositionally biased region" description="Low complexity" evidence="1">
    <location>
        <begin position="165"/>
        <end position="181"/>
    </location>
</feature>
<reference evidence="3 4" key="4">
    <citation type="journal article" date="2020" name="Sci. Rep.">
        <title>beta-carboline chemical signals induce reveromycin production through a LuxR family regulator in Streptomyces sp. SN-593.</title>
        <authorList>
            <person name="Panthee S."/>
            <person name="Kito N."/>
            <person name="Hayashi T."/>
            <person name="Shimizu T."/>
            <person name="Ishikawa J."/>
            <person name="Hamamoto H."/>
            <person name="Osada H."/>
            <person name="Takahashi S."/>
        </authorList>
    </citation>
    <scope>NUCLEOTIDE SEQUENCE [LARGE SCALE GENOMIC DNA]</scope>
    <source>
        <strain evidence="3 4">SN-593</strain>
    </source>
</reference>
<dbReference type="InterPro" id="IPR011051">
    <property type="entry name" value="RmlC_Cupin_sf"/>
</dbReference>
<sequence length="198" mass="20828">MSTPPTQPGEGFHPHLHDSPTTPPTSSLRARLHHVRADALDGDTAQTGGMRRFAAISGKTVGSEKLWMGQTHVAPSTASSDHHHGASETAIHVVSGHPEFVFVDDSGGTPQEVRLRTSPGDYVFVPPFVPHREENPDPDDEAVVVIARSTQEAVVVNLPRLHALGSAPRDAAGAGADGEAATGREPEEPGEPGESREG</sequence>
<dbReference type="KEGG" id="arev:RVR_8468"/>
<feature type="region of interest" description="Disordered" evidence="1">
    <location>
        <begin position="1"/>
        <end position="28"/>
    </location>
</feature>
<dbReference type="PANTHER" id="PTHR40112:SF1">
    <property type="entry name" value="H2HPP ISOMERASE"/>
    <property type="match status" value="1"/>
</dbReference>
<reference evidence="3 4" key="2">
    <citation type="journal article" date="2011" name="J. Antibiot.">
        <title>Furaquinocins I and J: novel polyketide isoprenoid hybrid compounds from Streptomyces reveromyceticus SN-593.</title>
        <authorList>
            <person name="Panthee S."/>
            <person name="Takahashi S."/>
            <person name="Takagi H."/>
            <person name="Nogawa T."/>
            <person name="Oowada E."/>
            <person name="Uramoto M."/>
            <person name="Osada H."/>
        </authorList>
    </citation>
    <scope>NUCLEOTIDE SEQUENCE [LARGE SCALE GENOMIC DNA]</scope>
    <source>
        <strain evidence="3 4">SN-593</strain>
    </source>
</reference>
<dbReference type="SUPFAM" id="SSF51182">
    <property type="entry name" value="RmlC-like cupins"/>
    <property type="match status" value="1"/>
</dbReference>
<reference evidence="3 4" key="3">
    <citation type="journal article" date="2011" name="Nat. Chem. Biol.">
        <title>Reveromycin A biosynthesis uses RevG and RevJ for stereospecific spiroacetal formation.</title>
        <authorList>
            <person name="Takahashi S."/>
            <person name="Toyoda A."/>
            <person name="Sekiyama Y."/>
            <person name="Takagi H."/>
            <person name="Nogawa T."/>
            <person name="Uramoto M."/>
            <person name="Suzuki R."/>
            <person name="Koshino H."/>
            <person name="Kumano T."/>
            <person name="Panthee S."/>
            <person name="Dairi T."/>
            <person name="Ishikawa J."/>
            <person name="Ikeda H."/>
            <person name="Sakaki Y."/>
            <person name="Osada H."/>
        </authorList>
    </citation>
    <scope>NUCLEOTIDE SEQUENCE [LARGE SCALE GENOMIC DNA]</scope>
    <source>
        <strain evidence="3 4">SN-593</strain>
    </source>
</reference>